<dbReference type="GO" id="GO:0044209">
    <property type="term" value="P:AMP salvage"/>
    <property type="evidence" value="ECO:0007669"/>
    <property type="project" value="UniProtKB-UniRule"/>
</dbReference>
<feature type="binding site" evidence="5">
    <location>
        <position position="137"/>
    </location>
    <ligand>
        <name>ATP</name>
        <dbReference type="ChEBI" id="CHEBI:30616"/>
    </ligand>
</feature>
<comment type="subunit">
    <text evidence="5 7">Monomer.</text>
</comment>
<dbReference type="UniPathway" id="UPA00588">
    <property type="reaction ID" value="UER00649"/>
</dbReference>
<comment type="caution">
    <text evidence="8">The sequence shown here is derived from an EMBL/GenBank/DDBJ whole genome shotgun (WGS) entry which is preliminary data.</text>
</comment>
<keyword evidence="5" id="KW-0963">Cytoplasm</keyword>
<evidence type="ECO:0000256" key="3">
    <source>
        <dbReference type="ARBA" id="ARBA00022741"/>
    </source>
</evidence>
<dbReference type="CDD" id="cd01428">
    <property type="entry name" value="ADK"/>
    <property type="match status" value="1"/>
</dbReference>
<evidence type="ECO:0000256" key="1">
    <source>
        <dbReference type="ARBA" id="ARBA00022679"/>
    </source>
</evidence>
<comment type="domain">
    <text evidence="5">Consists of three domains, a large central CORE domain and two small peripheral domains, NMPbind and LID, which undergo movements during catalysis. The LID domain closes over the site of phosphoryl transfer upon ATP binding. Assembling and dissambling the active center during each catalytic cycle provides an effective means to prevent ATP hydrolysis.</text>
</comment>
<protein>
    <recommendedName>
        <fullName evidence="5 7">Adenylate kinase</fullName>
        <shortName evidence="5">AK</shortName>
        <ecNumber evidence="5 7">2.7.4.3</ecNumber>
    </recommendedName>
    <alternativeName>
        <fullName evidence="5">ATP-AMP transphosphorylase</fullName>
    </alternativeName>
    <alternativeName>
        <fullName evidence="5">ATP:AMP phosphotransferase</fullName>
    </alternativeName>
    <alternativeName>
        <fullName evidence="5">Adenylate monophosphate kinase</fullName>
    </alternativeName>
</protein>
<gene>
    <name evidence="5" type="primary">adk</name>
    <name evidence="8" type="ORF">COX93_02920</name>
</gene>
<comment type="catalytic activity">
    <reaction evidence="5 7">
        <text>AMP + ATP = 2 ADP</text>
        <dbReference type="Rhea" id="RHEA:12973"/>
        <dbReference type="ChEBI" id="CHEBI:30616"/>
        <dbReference type="ChEBI" id="CHEBI:456215"/>
        <dbReference type="ChEBI" id="CHEBI:456216"/>
        <dbReference type="EC" id="2.7.4.3"/>
    </reaction>
</comment>
<evidence type="ECO:0000313" key="8">
    <source>
        <dbReference type="EMBL" id="PIZ86866.1"/>
    </source>
</evidence>
<dbReference type="GO" id="GO:0005737">
    <property type="term" value="C:cytoplasm"/>
    <property type="evidence" value="ECO:0007669"/>
    <property type="project" value="UniProtKB-SubCell"/>
</dbReference>
<keyword evidence="5 7" id="KW-0067">ATP-binding</keyword>
<feature type="binding site" evidence="5">
    <location>
        <position position="45"/>
    </location>
    <ligand>
        <name>AMP</name>
        <dbReference type="ChEBI" id="CHEBI:456215"/>
    </ligand>
</feature>
<proteinExistence type="inferred from homology"/>
<sequence>MQIQTFVFFGQVGSGKGTQAELLSNVLKNQDGRECVQTSTGNEYRKLMENGSYIGTLIKDSVTRGELQPDFLTNTIFTNILITSLTSEKHLIADGYPRNLAQSEVFESMMEFFGRKDIKIIYIEVGKEEAVKRMMLRARHDDTKEGIARRFDEYVNNVIPSMNYFKDKAEYTLYTIDGEQSKEDVHKDIIKALNF</sequence>
<evidence type="ECO:0000256" key="2">
    <source>
        <dbReference type="ARBA" id="ARBA00022727"/>
    </source>
</evidence>
<feature type="binding site" evidence="5">
    <location>
        <begin position="13"/>
        <end position="18"/>
    </location>
    <ligand>
        <name>ATP</name>
        <dbReference type="ChEBI" id="CHEBI:30616"/>
    </ligand>
</feature>
<keyword evidence="2 5" id="KW-0545">Nucleotide biosynthesis</keyword>
<dbReference type="Gene3D" id="3.40.50.300">
    <property type="entry name" value="P-loop containing nucleotide triphosphate hydrolases"/>
    <property type="match status" value="1"/>
</dbReference>
<dbReference type="InterPro" id="IPR000850">
    <property type="entry name" value="Adenylat/UMP-CMP_kin"/>
</dbReference>
<dbReference type="Pfam" id="PF00406">
    <property type="entry name" value="ADK"/>
    <property type="match status" value="1"/>
</dbReference>
<dbReference type="EC" id="2.7.4.3" evidence="5 7"/>
<comment type="subcellular location">
    <subcellularLocation>
        <location evidence="5 7">Cytoplasm</location>
    </subcellularLocation>
</comment>
<comment type="pathway">
    <text evidence="5">Purine metabolism; AMP biosynthesis via salvage pathway; AMP from ADP: step 1/1.</text>
</comment>
<name>A0A2J0MMP5_9BACT</name>
<dbReference type="GO" id="GO:0004017">
    <property type="term" value="F:AMP kinase activity"/>
    <property type="evidence" value="ECO:0007669"/>
    <property type="project" value="UniProtKB-UniRule"/>
</dbReference>
<dbReference type="AlphaFoldDB" id="A0A2J0MMP5"/>
<dbReference type="EMBL" id="PFOY01000044">
    <property type="protein sequence ID" value="PIZ86866.1"/>
    <property type="molecule type" value="Genomic_DNA"/>
</dbReference>
<evidence type="ECO:0000313" key="9">
    <source>
        <dbReference type="Proteomes" id="UP000228547"/>
    </source>
</evidence>
<dbReference type="HAMAP" id="MF_00235">
    <property type="entry name" value="Adenylate_kinase_Adk"/>
    <property type="match status" value="1"/>
</dbReference>
<keyword evidence="4 5" id="KW-0418">Kinase</keyword>
<dbReference type="SUPFAM" id="SSF52540">
    <property type="entry name" value="P-loop containing nucleoside triphosphate hydrolases"/>
    <property type="match status" value="1"/>
</dbReference>
<keyword evidence="3 5" id="KW-0547">Nucleotide-binding</keyword>
<comment type="caution">
    <text evidence="5">Lacks conserved residue(s) required for the propagation of feature annotation.</text>
</comment>
<comment type="similarity">
    <text evidence="5 6">Belongs to the adenylate kinase family.</text>
</comment>
<organism evidence="8 9">
    <name type="scientific">Candidatus Nomurabacteria bacterium CG_4_10_14_0_2_um_filter_30_12</name>
    <dbReference type="NCBI Taxonomy" id="1974727"/>
    <lineage>
        <taxon>Bacteria</taxon>
        <taxon>Candidatus Nomuraibacteriota</taxon>
    </lineage>
</organism>
<dbReference type="InterPro" id="IPR027417">
    <property type="entry name" value="P-loop_NTPase"/>
</dbReference>
<evidence type="ECO:0000256" key="5">
    <source>
        <dbReference type="HAMAP-Rule" id="MF_00235"/>
    </source>
</evidence>
<feature type="binding site" evidence="5">
    <location>
        <position position="102"/>
    </location>
    <ligand>
        <name>AMP</name>
        <dbReference type="ChEBI" id="CHEBI:456215"/>
    </ligand>
</feature>
<feature type="binding site" evidence="5">
    <location>
        <position position="150"/>
    </location>
    <ligand>
        <name>AMP</name>
        <dbReference type="ChEBI" id="CHEBI:456215"/>
    </ligand>
</feature>
<feature type="region of interest" description="NMP" evidence="5">
    <location>
        <begin position="39"/>
        <end position="68"/>
    </location>
</feature>
<dbReference type="PANTHER" id="PTHR23359">
    <property type="entry name" value="NUCLEOTIDE KINASE"/>
    <property type="match status" value="1"/>
</dbReference>
<feature type="binding site" evidence="5">
    <location>
        <position position="180"/>
    </location>
    <ligand>
        <name>ATP</name>
        <dbReference type="ChEBI" id="CHEBI:30616"/>
    </ligand>
</feature>
<reference evidence="9" key="1">
    <citation type="submission" date="2017-09" db="EMBL/GenBank/DDBJ databases">
        <title>Depth-based differentiation of microbial function through sediment-hosted aquifers and enrichment of novel symbionts in the deep terrestrial subsurface.</title>
        <authorList>
            <person name="Probst A.J."/>
            <person name="Ladd B."/>
            <person name="Jarett J.K."/>
            <person name="Geller-Mcgrath D.E."/>
            <person name="Sieber C.M.K."/>
            <person name="Emerson J.B."/>
            <person name="Anantharaman K."/>
            <person name="Thomas B.C."/>
            <person name="Malmstrom R."/>
            <person name="Stieglmeier M."/>
            <person name="Klingl A."/>
            <person name="Woyke T."/>
            <person name="Ryan C.M."/>
            <person name="Banfield J.F."/>
        </authorList>
    </citation>
    <scope>NUCLEOTIDE SEQUENCE [LARGE SCALE GENOMIC DNA]</scope>
</reference>
<comment type="function">
    <text evidence="5">Catalyzes the reversible transfer of the terminal phosphate group between ATP and AMP. Plays an important role in cellular energy homeostasis and in adenine nucleotide metabolism.</text>
</comment>
<feature type="binding site" evidence="5">
    <location>
        <position position="139"/>
    </location>
    <ligand>
        <name>AMP</name>
        <dbReference type="ChEBI" id="CHEBI:456215"/>
    </ligand>
</feature>
<evidence type="ECO:0000256" key="4">
    <source>
        <dbReference type="ARBA" id="ARBA00022777"/>
    </source>
</evidence>
<dbReference type="PRINTS" id="PR00094">
    <property type="entry name" value="ADENYLTKNASE"/>
</dbReference>
<evidence type="ECO:0000256" key="6">
    <source>
        <dbReference type="RuleBase" id="RU003330"/>
    </source>
</evidence>
<dbReference type="GO" id="GO:0005524">
    <property type="term" value="F:ATP binding"/>
    <property type="evidence" value="ECO:0007669"/>
    <property type="project" value="UniProtKB-UniRule"/>
</dbReference>
<keyword evidence="1 5" id="KW-0808">Transferase</keyword>
<evidence type="ECO:0000256" key="7">
    <source>
        <dbReference type="RuleBase" id="RU003331"/>
    </source>
</evidence>
<feature type="binding site" evidence="5">
    <location>
        <begin position="95"/>
        <end position="98"/>
    </location>
    <ligand>
        <name>AMP</name>
        <dbReference type="ChEBI" id="CHEBI:456215"/>
    </ligand>
</feature>
<feature type="binding site" evidence="5">
    <location>
        <position position="40"/>
    </location>
    <ligand>
        <name>AMP</name>
        <dbReference type="ChEBI" id="CHEBI:456215"/>
    </ligand>
</feature>
<dbReference type="Proteomes" id="UP000228547">
    <property type="component" value="Unassembled WGS sequence"/>
</dbReference>
<accession>A0A2J0MMP5</accession>